<evidence type="ECO:0000313" key="9">
    <source>
        <dbReference type="Proteomes" id="UP000308652"/>
    </source>
</evidence>
<keyword evidence="1" id="KW-0479">Metal-binding</keyword>
<dbReference type="InterPro" id="IPR013083">
    <property type="entry name" value="Znf_RING/FYVE/PHD"/>
</dbReference>
<keyword evidence="5" id="KW-0175">Coiled coil</keyword>
<feature type="domain" description="RING-type" evidence="7">
    <location>
        <begin position="6"/>
        <end position="45"/>
    </location>
</feature>
<dbReference type="STRING" id="68775.A0A5C3LL14"/>
<dbReference type="GO" id="GO:0008270">
    <property type="term" value="F:zinc ion binding"/>
    <property type="evidence" value="ECO:0007669"/>
    <property type="project" value="UniProtKB-KW"/>
</dbReference>
<dbReference type="InterPro" id="IPR017907">
    <property type="entry name" value="Znf_RING_CS"/>
</dbReference>
<feature type="coiled-coil region" evidence="5">
    <location>
        <begin position="149"/>
        <end position="204"/>
    </location>
</feature>
<dbReference type="InterPro" id="IPR001841">
    <property type="entry name" value="Znf_RING"/>
</dbReference>
<feature type="region of interest" description="Disordered" evidence="6">
    <location>
        <begin position="247"/>
        <end position="273"/>
    </location>
</feature>
<dbReference type="Gene3D" id="3.30.40.10">
    <property type="entry name" value="Zinc/RING finger domain, C3HC4 (zinc finger)"/>
    <property type="match status" value="1"/>
</dbReference>
<evidence type="ECO:0000256" key="3">
    <source>
        <dbReference type="ARBA" id="ARBA00022833"/>
    </source>
</evidence>
<keyword evidence="3" id="KW-0862">Zinc</keyword>
<dbReference type="SUPFAM" id="SSF57850">
    <property type="entry name" value="RING/U-box"/>
    <property type="match status" value="1"/>
</dbReference>
<dbReference type="OrthoDB" id="8062037at2759"/>
<reference evidence="8 9" key="1">
    <citation type="journal article" date="2019" name="Nat. Ecol. Evol.">
        <title>Megaphylogeny resolves global patterns of mushroom evolution.</title>
        <authorList>
            <person name="Varga T."/>
            <person name="Krizsan K."/>
            <person name="Foldi C."/>
            <person name="Dima B."/>
            <person name="Sanchez-Garcia M."/>
            <person name="Sanchez-Ramirez S."/>
            <person name="Szollosi G.J."/>
            <person name="Szarkandi J.G."/>
            <person name="Papp V."/>
            <person name="Albert L."/>
            <person name="Andreopoulos W."/>
            <person name="Angelini C."/>
            <person name="Antonin V."/>
            <person name="Barry K.W."/>
            <person name="Bougher N.L."/>
            <person name="Buchanan P."/>
            <person name="Buyck B."/>
            <person name="Bense V."/>
            <person name="Catcheside P."/>
            <person name="Chovatia M."/>
            <person name="Cooper J."/>
            <person name="Damon W."/>
            <person name="Desjardin D."/>
            <person name="Finy P."/>
            <person name="Geml J."/>
            <person name="Haridas S."/>
            <person name="Hughes K."/>
            <person name="Justo A."/>
            <person name="Karasinski D."/>
            <person name="Kautmanova I."/>
            <person name="Kiss B."/>
            <person name="Kocsube S."/>
            <person name="Kotiranta H."/>
            <person name="LaButti K.M."/>
            <person name="Lechner B.E."/>
            <person name="Liimatainen K."/>
            <person name="Lipzen A."/>
            <person name="Lukacs Z."/>
            <person name="Mihaltcheva S."/>
            <person name="Morgado L.N."/>
            <person name="Niskanen T."/>
            <person name="Noordeloos M.E."/>
            <person name="Ohm R.A."/>
            <person name="Ortiz-Santana B."/>
            <person name="Ovrebo C."/>
            <person name="Racz N."/>
            <person name="Riley R."/>
            <person name="Savchenko A."/>
            <person name="Shiryaev A."/>
            <person name="Soop K."/>
            <person name="Spirin V."/>
            <person name="Szebenyi C."/>
            <person name="Tomsovsky M."/>
            <person name="Tulloss R.E."/>
            <person name="Uehling J."/>
            <person name="Grigoriev I.V."/>
            <person name="Vagvolgyi C."/>
            <person name="Papp T."/>
            <person name="Martin F.M."/>
            <person name="Miettinen O."/>
            <person name="Hibbett D.S."/>
            <person name="Nagy L.G."/>
        </authorList>
    </citation>
    <scope>NUCLEOTIDE SEQUENCE [LARGE SCALE GENOMIC DNA]</scope>
    <source>
        <strain evidence="8 9">CBS 166.37</strain>
    </source>
</reference>
<evidence type="ECO:0000259" key="7">
    <source>
        <dbReference type="PROSITE" id="PS50089"/>
    </source>
</evidence>
<dbReference type="PROSITE" id="PS00518">
    <property type="entry name" value="ZF_RING_1"/>
    <property type="match status" value="1"/>
</dbReference>
<organism evidence="8 9">
    <name type="scientific">Crucibulum laeve</name>
    <dbReference type="NCBI Taxonomy" id="68775"/>
    <lineage>
        <taxon>Eukaryota</taxon>
        <taxon>Fungi</taxon>
        <taxon>Dikarya</taxon>
        <taxon>Basidiomycota</taxon>
        <taxon>Agaricomycotina</taxon>
        <taxon>Agaricomycetes</taxon>
        <taxon>Agaricomycetidae</taxon>
        <taxon>Agaricales</taxon>
        <taxon>Agaricineae</taxon>
        <taxon>Nidulariaceae</taxon>
        <taxon>Crucibulum</taxon>
    </lineage>
</organism>
<dbReference type="PROSITE" id="PS50089">
    <property type="entry name" value="ZF_RING_2"/>
    <property type="match status" value="1"/>
</dbReference>
<evidence type="ECO:0000256" key="2">
    <source>
        <dbReference type="ARBA" id="ARBA00022771"/>
    </source>
</evidence>
<evidence type="ECO:0000256" key="5">
    <source>
        <dbReference type="SAM" id="Coils"/>
    </source>
</evidence>
<dbReference type="AlphaFoldDB" id="A0A5C3LL14"/>
<sequence>MVIVRCDICHDTLSFEKFQFFRCGHGMCNSCIANTHNDPLCAVCRTPKVGLLEEPRHVYPYFEEAPLEDRIKHLTDTLNYIQEDSPSTVVETCGRKIRGITECFDQSTLHITELLDVAKNLDERLSPLHTNLKRTKHENYSLLTRIDELTSALRRTESLSEEIVRLERNSREERKKLKMMKSTLEKAVAHTKRKEEENANLRAQCGLQQTTIQIRDKELAGLQASVQARDNEIRLLKTKIRGIRKTKVKPIPAQNPDDSLLVEPPPPDAPSNNAALRQALQQRRQALNNIQPKRIKLAQKES</sequence>
<protein>
    <recommendedName>
        <fullName evidence="7">RING-type domain-containing protein</fullName>
    </recommendedName>
</protein>
<dbReference type="EMBL" id="ML213669">
    <property type="protein sequence ID" value="TFK32586.1"/>
    <property type="molecule type" value="Genomic_DNA"/>
</dbReference>
<name>A0A5C3LL14_9AGAR</name>
<accession>A0A5C3LL14</accession>
<evidence type="ECO:0000256" key="6">
    <source>
        <dbReference type="SAM" id="MobiDB-lite"/>
    </source>
</evidence>
<evidence type="ECO:0000256" key="1">
    <source>
        <dbReference type="ARBA" id="ARBA00022723"/>
    </source>
</evidence>
<keyword evidence="9" id="KW-1185">Reference proteome</keyword>
<dbReference type="Proteomes" id="UP000308652">
    <property type="component" value="Unassembled WGS sequence"/>
</dbReference>
<proteinExistence type="predicted"/>
<keyword evidence="2 4" id="KW-0863">Zinc-finger</keyword>
<evidence type="ECO:0000256" key="4">
    <source>
        <dbReference type="PROSITE-ProRule" id="PRU00175"/>
    </source>
</evidence>
<evidence type="ECO:0000313" key="8">
    <source>
        <dbReference type="EMBL" id="TFK32586.1"/>
    </source>
</evidence>
<gene>
    <name evidence="8" type="ORF">BDQ12DRAFT_739277</name>
</gene>